<gene>
    <name evidence="1" type="ORF">METEAL_24320</name>
</gene>
<evidence type="ECO:0000313" key="1">
    <source>
        <dbReference type="EMBL" id="BDU73258.1"/>
    </source>
</evidence>
<organism evidence="1 2">
    <name type="scientific">Mesoterricola silvestris</name>
    <dbReference type="NCBI Taxonomy" id="2927979"/>
    <lineage>
        <taxon>Bacteria</taxon>
        <taxon>Pseudomonadati</taxon>
        <taxon>Acidobacteriota</taxon>
        <taxon>Holophagae</taxon>
        <taxon>Holophagales</taxon>
        <taxon>Holophagaceae</taxon>
        <taxon>Mesoterricola</taxon>
    </lineage>
</organism>
<dbReference type="Proteomes" id="UP001238179">
    <property type="component" value="Chromosome"/>
</dbReference>
<accession>A0AA48GZJ6</accession>
<proteinExistence type="predicted"/>
<dbReference type="AlphaFoldDB" id="A0AA48GZJ6"/>
<dbReference type="KEGG" id="msil:METEAL_24320"/>
<keyword evidence="2" id="KW-1185">Reference proteome</keyword>
<reference evidence="2" key="1">
    <citation type="journal article" date="2023" name="Int. J. Syst. Evol. Microbiol.">
        <title>Mesoterricola silvestris gen. nov., sp. nov., Mesoterricola sediminis sp. nov., Geothrix oryzae sp. nov., Geothrix edaphica sp. nov., Geothrix rubra sp. nov., and Geothrix limicola sp. nov., six novel members of Acidobacteriota isolated from soils.</title>
        <authorList>
            <person name="Itoh H."/>
            <person name="Sugisawa Y."/>
            <person name="Mise K."/>
            <person name="Xu Z."/>
            <person name="Kuniyasu M."/>
            <person name="Ushijima N."/>
            <person name="Kawano K."/>
            <person name="Kobayashi E."/>
            <person name="Shiratori Y."/>
            <person name="Masuda Y."/>
            <person name="Senoo K."/>
        </authorList>
    </citation>
    <scope>NUCLEOTIDE SEQUENCE [LARGE SCALE GENOMIC DNA]</scope>
    <source>
        <strain evidence="2">W79</strain>
    </source>
</reference>
<sequence>MSADWLGELEKPTAAFFEAFARRAEGPQGPRNAARDAVQNLTSRVDWAAYLPHIPHGLLGLGAAFRLKPLLAEASFLRILSTQLHAFALEARGRGLEALGSGSWANLDMALDTHRPSIAWGEAMAMEAVAPEDFHRLERRVERDMANVGHKAVMARDLGELHLALESPKAGGRALLALAAYLCASEPFDTFWHQRAARRLEGVPPVPHRAPEAEAAAHAQAAREICDAGLVDLLDSFSLRVRAGAGDGDLLAALVLAASEKQLDARRDLEGKTSWNFVYLAHLAKRSAGTGPLAPETWVQGAALVNLFPTDEEEDRPRAVPPRTPAADPATGLLDAILDGEPLQAMFHAGALLEQGNEAAVLGLLAEAASTNDPAFNHSHQILAVAAAADLAPHLPGQVRAAMLTALAKSLANGQGSTDLGRLAQKALDSIHN</sequence>
<name>A0AA48GZJ6_9BACT</name>
<evidence type="ECO:0000313" key="2">
    <source>
        <dbReference type="Proteomes" id="UP001238179"/>
    </source>
</evidence>
<dbReference type="RefSeq" id="WP_316411907.1">
    <property type="nucleotide sequence ID" value="NZ_AP027080.1"/>
</dbReference>
<dbReference type="EMBL" id="AP027080">
    <property type="protein sequence ID" value="BDU73258.1"/>
    <property type="molecule type" value="Genomic_DNA"/>
</dbReference>
<protein>
    <submittedName>
        <fullName evidence="1">Uncharacterized protein</fullName>
    </submittedName>
</protein>